<reference evidence="3" key="1">
    <citation type="submission" date="2016-11" db="UniProtKB">
        <authorList>
            <consortium name="WormBaseParasite"/>
        </authorList>
    </citation>
    <scope>IDENTIFICATION</scope>
</reference>
<feature type="compositionally biased region" description="Polar residues" evidence="1">
    <location>
        <begin position="51"/>
        <end position="60"/>
    </location>
</feature>
<feature type="compositionally biased region" description="Basic and acidic residues" evidence="1">
    <location>
        <begin position="14"/>
        <end position="24"/>
    </location>
</feature>
<evidence type="ECO:0000313" key="2">
    <source>
        <dbReference type="Proteomes" id="UP000095283"/>
    </source>
</evidence>
<evidence type="ECO:0000256" key="1">
    <source>
        <dbReference type="SAM" id="MobiDB-lite"/>
    </source>
</evidence>
<feature type="compositionally biased region" description="Polar residues" evidence="1">
    <location>
        <begin position="1"/>
        <end position="12"/>
    </location>
</feature>
<proteinExistence type="predicted"/>
<organism evidence="2 3">
    <name type="scientific">Heterorhabditis bacteriophora</name>
    <name type="common">Entomopathogenic nematode worm</name>
    <dbReference type="NCBI Taxonomy" id="37862"/>
    <lineage>
        <taxon>Eukaryota</taxon>
        <taxon>Metazoa</taxon>
        <taxon>Ecdysozoa</taxon>
        <taxon>Nematoda</taxon>
        <taxon>Chromadorea</taxon>
        <taxon>Rhabditida</taxon>
        <taxon>Rhabditina</taxon>
        <taxon>Rhabditomorpha</taxon>
        <taxon>Strongyloidea</taxon>
        <taxon>Heterorhabditidae</taxon>
        <taxon>Heterorhabditis</taxon>
    </lineage>
</organism>
<evidence type="ECO:0000313" key="3">
    <source>
        <dbReference type="WBParaSite" id="Hba_04272"/>
    </source>
</evidence>
<sequence>MLQLSPNKSLLSSRKKEINGEKTLRRTPKSTHSISVENNHVPDRPRHRSPNKSAARTTSDIRIKKYRRVNAMKVSQKACIMLIKRVPRKQLRCIEQSPTNLVVFARNGSKISVPGYFNADFTCNSHNCHNNTLEKA</sequence>
<accession>A0A1I7WH03</accession>
<keyword evidence="2" id="KW-1185">Reference proteome</keyword>
<dbReference type="AlphaFoldDB" id="A0A1I7WH03"/>
<dbReference type="Proteomes" id="UP000095283">
    <property type="component" value="Unplaced"/>
</dbReference>
<feature type="region of interest" description="Disordered" evidence="1">
    <location>
        <begin position="1"/>
        <end position="61"/>
    </location>
</feature>
<dbReference type="WBParaSite" id="Hba_04272">
    <property type="protein sequence ID" value="Hba_04272"/>
    <property type="gene ID" value="Hba_04272"/>
</dbReference>
<protein>
    <submittedName>
        <fullName evidence="3">Uncharacterized protein</fullName>
    </submittedName>
</protein>
<name>A0A1I7WH03_HETBA</name>